<name>A0ABW0RZD3_9BURK</name>
<evidence type="ECO:0000313" key="3">
    <source>
        <dbReference type="Proteomes" id="UP001596086"/>
    </source>
</evidence>
<dbReference type="RefSeq" id="WP_379770542.1">
    <property type="nucleotide sequence ID" value="NZ_JBHSMZ010000006.1"/>
</dbReference>
<dbReference type="Proteomes" id="UP001596086">
    <property type="component" value="Unassembled WGS sequence"/>
</dbReference>
<evidence type="ECO:0000256" key="1">
    <source>
        <dbReference type="SAM" id="Phobius"/>
    </source>
</evidence>
<comment type="caution">
    <text evidence="2">The sequence shown here is derived from an EMBL/GenBank/DDBJ whole genome shotgun (WGS) entry which is preliminary data.</text>
</comment>
<reference evidence="3" key="1">
    <citation type="journal article" date="2019" name="Int. J. Syst. Evol. Microbiol.">
        <title>The Global Catalogue of Microorganisms (GCM) 10K type strain sequencing project: providing services to taxonomists for standard genome sequencing and annotation.</title>
        <authorList>
            <consortium name="The Broad Institute Genomics Platform"/>
            <consortium name="The Broad Institute Genome Sequencing Center for Infectious Disease"/>
            <person name="Wu L."/>
            <person name="Ma J."/>
        </authorList>
    </citation>
    <scope>NUCLEOTIDE SEQUENCE [LARGE SCALE GENOMIC DNA]</scope>
    <source>
        <strain evidence="3">CGMCC 4.5798</strain>
    </source>
</reference>
<protein>
    <submittedName>
        <fullName evidence="2">Cbb3-type cytochrome oxidase subunit 3</fullName>
    </submittedName>
</protein>
<keyword evidence="1" id="KW-1133">Transmembrane helix</keyword>
<keyword evidence="1" id="KW-0472">Membrane</keyword>
<keyword evidence="3" id="KW-1185">Reference proteome</keyword>
<organism evidence="2 3">
    <name type="scientific">Massilia aerilata</name>
    <dbReference type="NCBI Taxonomy" id="453817"/>
    <lineage>
        <taxon>Bacteria</taxon>
        <taxon>Pseudomonadati</taxon>
        <taxon>Pseudomonadota</taxon>
        <taxon>Betaproteobacteria</taxon>
        <taxon>Burkholderiales</taxon>
        <taxon>Oxalobacteraceae</taxon>
        <taxon>Telluria group</taxon>
        <taxon>Massilia</taxon>
    </lineage>
</organism>
<keyword evidence="1" id="KW-0812">Transmembrane</keyword>
<proteinExistence type="predicted"/>
<accession>A0ABW0RZD3</accession>
<gene>
    <name evidence="2" type="ORF">ACFPO9_11025</name>
</gene>
<dbReference type="EMBL" id="JBHSMZ010000006">
    <property type="protein sequence ID" value="MFC5549050.1"/>
    <property type="molecule type" value="Genomic_DNA"/>
</dbReference>
<evidence type="ECO:0000313" key="2">
    <source>
        <dbReference type="EMBL" id="MFC5549050.1"/>
    </source>
</evidence>
<sequence length="55" mass="6314">MELQYLFDDASRVMTVISFATFTGILAWTFLRKERDFAQAAALPFADEQEAEDHV</sequence>
<feature type="transmembrane region" description="Helical" evidence="1">
    <location>
        <begin position="12"/>
        <end position="31"/>
    </location>
</feature>